<protein>
    <recommendedName>
        <fullName evidence="6">Protein unc-93 homolog A</fullName>
    </recommendedName>
</protein>
<evidence type="ECO:0000256" key="5">
    <source>
        <dbReference type="ARBA" id="ARBA00023136"/>
    </source>
</evidence>
<evidence type="ECO:0000256" key="3">
    <source>
        <dbReference type="ARBA" id="ARBA00022692"/>
    </source>
</evidence>
<keyword evidence="3 7" id="KW-0812">Transmembrane</keyword>
<evidence type="ECO:0000256" key="4">
    <source>
        <dbReference type="ARBA" id="ARBA00022989"/>
    </source>
</evidence>
<feature type="transmembrane region" description="Helical" evidence="7">
    <location>
        <begin position="75"/>
        <end position="95"/>
    </location>
</feature>
<dbReference type="SUPFAM" id="SSF103473">
    <property type="entry name" value="MFS general substrate transporter"/>
    <property type="match status" value="1"/>
</dbReference>
<feature type="transmembrane region" description="Helical" evidence="7">
    <location>
        <begin position="142"/>
        <end position="165"/>
    </location>
</feature>
<comment type="similarity">
    <text evidence="2">Belongs to the unc-93 family.</text>
</comment>
<feature type="transmembrane region" description="Helical" evidence="7">
    <location>
        <begin position="41"/>
        <end position="63"/>
    </location>
</feature>
<keyword evidence="4 7" id="KW-1133">Transmembrane helix</keyword>
<dbReference type="InterPro" id="IPR010291">
    <property type="entry name" value="Ion_channel_UNC-93"/>
</dbReference>
<dbReference type="InterPro" id="IPR051951">
    <property type="entry name" value="UNC-93_regulatory"/>
</dbReference>
<organism evidence="8 9">
    <name type="scientific">Clavelina lepadiformis</name>
    <name type="common">Light-bulb sea squirt</name>
    <name type="synonym">Ascidia lepadiformis</name>
    <dbReference type="NCBI Taxonomy" id="159417"/>
    <lineage>
        <taxon>Eukaryota</taxon>
        <taxon>Metazoa</taxon>
        <taxon>Chordata</taxon>
        <taxon>Tunicata</taxon>
        <taxon>Ascidiacea</taxon>
        <taxon>Aplousobranchia</taxon>
        <taxon>Clavelinidae</taxon>
        <taxon>Clavelina</taxon>
    </lineage>
</organism>
<evidence type="ECO:0000256" key="7">
    <source>
        <dbReference type="SAM" id="Phobius"/>
    </source>
</evidence>
<feature type="transmembrane region" description="Helical" evidence="7">
    <location>
        <begin position="235"/>
        <end position="255"/>
    </location>
</feature>
<feature type="transmembrane region" description="Helical" evidence="7">
    <location>
        <begin position="101"/>
        <end position="121"/>
    </location>
</feature>
<name>A0ABP0GHI5_CLALP</name>
<keyword evidence="9" id="KW-1185">Reference proteome</keyword>
<comment type="subcellular location">
    <subcellularLocation>
        <location evidence="1">Membrane</location>
        <topology evidence="1">Multi-pass membrane protein</topology>
    </subcellularLocation>
</comment>
<dbReference type="EMBL" id="CAWYQH010000119">
    <property type="protein sequence ID" value="CAK8691187.1"/>
    <property type="molecule type" value="Genomic_DNA"/>
</dbReference>
<sequence length="574" mass="63032">MTEAASAKNRSGRNLAILTTATLCNMTSYRTLEAMQSSLNLGVGVASLAALYISAMLSSLLLTTAVISRFKCKRCLVFAAIGYTAYTAANFYPAIYTLLPAGLILGVSTGIFWPAAIVYVINLAKLRSLKTQEDVEKVTAKYFGIFYGVTNFSIVFGTSFLAILFSTTKSTGSSYHYNVTKLGTTSNQIYSIAMSVNSTSALPLPHEDNRIKCGLHYDTSEGLIRTATLSVVVQYVMYSVFLVLNIIFALLNLCLDDLPNDIECKTMSKNVQLLQEIAPMNSNIDSNASNKAIDSCSDGSTYETQLKPISQNGNLLHEWETEDIKADVITSNRETHEHKSNKKTQRKSNILSNVKAVSMLIVTDKATLLLTPLTVHLGMVQAFSRGVYNGAWVSCTQGVEYAAYVSLCYGIFLAMGGICSGQMMKWMKHIPLFTLAIILEISVLVPLYVLDFQVASSSVLFILAGVLAFSDGMFKSQIPSAYNLIFQTNKSPAATIQSLWQTTGIATLYIITVATSPIIPLSIVLAIGALSYVLFIVGYKLRKKPYRYWKNRKPKHDRNMKKEILEGKFAEEPA</sequence>
<feature type="transmembrane region" description="Helical" evidence="7">
    <location>
        <begin position="455"/>
        <end position="474"/>
    </location>
</feature>
<evidence type="ECO:0000313" key="9">
    <source>
        <dbReference type="Proteomes" id="UP001642483"/>
    </source>
</evidence>
<feature type="transmembrane region" description="Helical" evidence="7">
    <location>
        <begin position="518"/>
        <end position="539"/>
    </location>
</feature>
<dbReference type="PANTHER" id="PTHR19444:SF13">
    <property type="entry name" value="PROTEIN UNC-93 HOMOLOG A"/>
    <property type="match status" value="1"/>
</dbReference>
<evidence type="ECO:0000313" key="8">
    <source>
        <dbReference type="EMBL" id="CAK8691187.1"/>
    </source>
</evidence>
<evidence type="ECO:0000256" key="1">
    <source>
        <dbReference type="ARBA" id="ARBA00004141"/>
    </source>
</evidence>
<evidence type="ECO:0000256" key="2">
    <source>
        <dbReference type="ARBA" id="ARBA00009172"/>
    </source>
</evidence>
<gene>
    <name evidence="8" type="ORF">CVLEPA_LOCUS23772</name>
</gene>
<evidence type="ECO:0000256" key="6">
    <source>
        <dbReference type="ARBA" id="ARBA00040854"/>
    </source>
</evidence>
<proteinExistence type="inferred from homology"/>
<feature type="transmembrane region" description="Helical" evidence="7">
    <location>
        <begin position="430"/>
        <end position="449"/>
    </location>
</feature>
<feature type="transmembrane region" description="Helical" evidence="7">
    <location>
        <begin position="401"/>
        <end position="418"/>
    </location>
</feature>
<keyword evidence="5 7" id="KW-0472">Membrane</keyword>
<reference evidence="8 9" key="1">
    <citation type="submission" date="2024-02" db="EMBL/GenBank/DDBJ databases">
        <authorList>
            <person name="Daric V."/>
            <person name="Darras S."/>
        </authorList>
    </citation>
    <scope>NUCLEOTIDE SEQUENCE [LARGE SCALE GENOMIC DNA]</scope>
</reference>
<dbReference type="Pfam" id="PF05978">
    <property type="entry name" value="UNC-93"/>
    <property type="match status" value="1"/>
</dbReference>
<comment type="caution">
    <text evidence="8">The sequence shown here is derived from an EMBL/GenBank/DDBJ whole genome shotgun (WGS) entry which is preliminary data.</text>
</comment>
<dbReference type="InterPro" id="IPR036259">
    <property type="entry name" value="MFS_trans_sf"/>
</dbReference>
<dbReference type="PANTHER" id="PTHR19444">
    <property type="entry name" value="UNC-93 RELATED"/>
    <property type="match status" value="1"/>
</dbReference>
<dbReference type="Proteomes" id="UP001642483">
    <property type="component" value="Unassembled WGS sequence"/>
</dbReference>
<accession>A0ABP0GHI5</accession>